<protein>
    <submittedName>
        <fullName evidence="2">Uncharacterized iron-regulated protein</fullName>
    </submittedName>
</protein>
<dbReference type="RefSeq" id="WP_170955904.1">
    <property type="nucleotide sequence ID" value="NZ_OBEL01000001.1"/>
</dbReference>
<dbReference type="Pfam" id="PF04187">
    <property type="entry name" value="Cofac_haem_bdg"/>
    <property type="match status" value="1"/>
</dbReference>
<gene>
    <name evidence="2" type="ORF">SAMN06265368_0300</name>
</gene>
<evidence type="ECO:0000259" key="1">
    <source>
        <dbReference type="Pfam" id="PF04187"/>
    </source>
</evidence>
<name>A0A285NEL8_9HYPH</name>
<dbReference type="AlphaFoldDB" id="A0A285NEL8"/>
<accession>A0A285NEL8</accession>
<reference evidence="2 3" key="1">
    <citation type="submission" date="2017-09" db="EMBL/GenBank/DDBJ databases">
        <authorList>
            <person name="Ehlers B."/>
            <person name="Leendertz F.H."/>
        </authorList>
    </citation>
    <scope>NUCLEOTIDE SEQUENCE [LARGE SCALE GENOMIC DNA]</scope>
    <source>
        <strain evidence="2 3">DSM 18289</strain>
    </source>
</reference>
<evidence type="ECO:0000313" key="3">
    <source>
        <dbReference type="Proteomes" id="UP000219439"/>
    </source>
</evidence>
<dbReference type="EMBL" id="OBEL01000001">
    <property type="protein sequence ID" value="SNZ06091.1"/>
    <property type="molecule type" value="Genomic_DNA"/>
</dbReference>
<dbReference type="CDD" id="cd14727">
    <property type="entry name" value="ChanN-like"/>
    <property type="match status" value="1"/>
</dbReference>
<dbReference type="SUPFAM" id="SSF159501">
    <property type="entry name" value="EreA/ChaN-like"/>
    <property type="match status" value="1"/>
</dbReference>
<dbReference type="Gene3D" id="3.40.50.11550">
    <property type="match status" value="1"/>
</dbReference>
<organism evidence="2 3">
    <name type="scientific">Cohaesibacter gelatinilyticus</name>
    <dbReference type="NCBI Taxonomy" id="372072"/>
    <lineage>
        <taxon>Bacteria</taxon>
        <taxon>Pseudomonadati</taxon>
        <taxon>Pseudomonadota</taxon>
        <taxon>Alphaproteobacteria</taxon>
        <taxon>Hyphomicrobiales</taxon>
        <taxon>Cohaesibacteraceae</taxon>
    </lineage>
</organism>
<feature type="domain" description="Haem-binding uptake Tiki superfamily ChaN" evidence="1">
    <location>
        <begin position="66"/>
        <end position="263"/>
    </location>
</feature>
<proteinExistence type="predicted"/>
<sequence>MPISRFAPIACLLGLFLANDPAVNMSAFAGERSEPKESALLLSDHPLVDTIWNTSTSASITKKALTEQLHENDYVLLGEKHDNVRHHSVQAELSASVMAHSSKPAALVFEMLEPAHQDILDQADSFSLAELGKKVEWEKRGWPSWASYQPIFESGLKAGSPIFAGNPDRATIMDVGRGGKLPESDLVDLRWDQDYGDGQRESLLTELVDSHCGMMGRESMGPLVTLQRLKDAYMGRAIRRAGNERPVVLIAGNGHVRKDRGVPFFLDGDKKTVSVAIIEVARDQLEASSYSAFDPKLYDYVWFTPRVDEIDPCDKFREQLERMKQKMKTKSGTKDHGKS</sequence>
<dbReference type="Proteomes" id="UP000219439">
    <property type="component" value="Unassembled WGS sequence"/>
</dbReference>
<dbReference type="InterPro" id="IPR007314">
    <property type="entry name" value="Cofac_haem-bd_dom"/>
</dbReference>
<evidence type="ECO:0000313" key="2">
    <source>
        <dbReference type="EMBL" id="SNZ06091.1"/>
    </source>
</evidence>
<keyword evidence="3" id="KW-1185">Reference proteome</keyword>